<dbReference type="AlphaFoldDB" id="A0A087TIB9"/>
<dbReference type="EMBL" id="KK115343">
    <property type="protein sequence ID" value="KFM64858.1"/>
    <property type="molecule type" value="Genomic_DNA"/>
</dbReference>
<name>A0A087TIB9_STEMI</name>
<gene>
    <name evidence="1" type="ORF">X975_22339</name>
</gene>
<protein>
    <submittedName>
        <fullName evidence="1">Uncharacterized protein</fullName>
    </submittedName>
</protein>
<proteinExistence type="predicted"/>
<feature type="non-terminal residue" evidence="1">
    <location>
        <position position="37"/>
    </location>
</feature>
<keyword evidence="2" id="KW-1185">Reference proteome</keyword>
<accession>A0A087TIB9</accession>
<reference evidence="1 2" key="1">
    <citation type="submission" date="2013-11" db="EMBL/GenBank/DDBJ databases">
        <title>Genome sequencing of Stegodyphus mimosarum.</title>
        <authorList>
            <person name="Bechsgaard J."/>
        </authorList>
    </citation>
    <scope>NUCLEOTIDE SEQUENCE [LARGE SCALE GENOMIC DNA]</scope>
</reference>
<evidence type="ECO:0000313" key="1">
    <source>
        <dbReference type="EMBL" id="KFM64858.1"/>
    </source>
</evidence>
<evidence type="ECO:0000313" key="2">
    <source>
        <dbReference type="Proteomes" id="UP000054359"/>
    </source>
</evidence>
<sequence>MTGKITIMINFWRLEDQYNSLELSVMEFMIHLSCISL</sequence>
<organism evidence="1 2">
    <name type="scientific">Stegodyphus mimosarum</name>
    <name type="common">African social velvet spider</name>
    <dbReference type="NCBI Taxonomy" id="407821"/>
    <lineage>
        <taxon>Eukaryota</taxon>
        <taxon>Metazoa</taxon>
        <taxon>Ecdysozoa</taxon>
        <taxon>Arthropoda</taxon>
        <taxon>Chelicerata</taxon>
        <taxon>Arachnida</taxon>
        <taxon>Araneae</taxon>
        <taxon>Araneomorphae</taxon>
        <taxon>Entelegynae</taxon>
        <taxon>Eresoidea</taxon>
        <taxon>Eresidae</taxon>
        <taxon>Stegodyphus</taxon>
    </lineage>
</organism>
<dbReference type="Proteomes" id="UP000054359">
    <property type="component" value="Unassembled WGS sequence"/>
</dbReference>